<dbReference type="STRING" id="882082.SaccyDRAFT_3512"/>
<sequence length="256" mass="28789">MSPSQRDKMFLRPLKDDCAGRLFCFPYSGLGASMYNRWPRRIPTESGDIEVCLLQPPGRENRLREPHYGTYEALAELVVTSLAPYLDRPFALFGHCGGALAAFATALRLAETDLPDATCVFVSSQVAPHEGPYGRFLSMTDEELSVELADLTRAMGGEPHPDILALSLRVLRADVTANQRYRLDEPIVLPSDVRAIGWHDDREIRPEQMAGWPAYAEPGRYHHTVLPGTHHEFLRAPEALQREFAIGLHTQERQNR</sequence>
<dbReference type="Pfam" id="PF00975">
    <property type="entry name" value="Thioesterase"/>
    <property type="match status" value="1"/>
</dbReference>
<accession>H5XCU7</accession>
<dbReference type="HOGENOM" id="CLU_070456_1_1_11"/>
<dbReference type="EMBL" id="CM001440">
    <property type="protein sequence ID" value="EHR62341.1"/>
    <property type="molecule type" value="Genomic_DNA"/>
</dbReference>
<dbReference type="PANTHER" id="PTHR11487:SF0">
    <property type="entry name" value="S-ACYL FATTY ACID SYNTHASE THIOESTERASE, MEDIUM CHAIN"/>
    <property type="match status" value="1"/>
</dbReference>
<dbReference type="GO" id="GO:0008610">
    <property type="term" value="P:lipid biosynthetic process"/>
    <property type="evidence" value="ECO:0007669"/>
    <property type="project" value="TreeGrafter"/>
</dbReference>
<comment type="similarity">
    <text evidence="1">Belongs to the thioesterase family.</text>
</comment>
<keyword evidence="4" id="KW-1185">Reference proteome</keyword>
<dbReference type="AlphaFoldDB" id="H5XCU7"/>
<dbReference type="Proteomes" id="UP000002791">
    <property type="component" value="Chromosome"/>
</dbReference>
<evidence type="ECO:0000259" key="2">
    <source>
        <dbReference type="Pfam" id="PF00975"/>
    </source>
</evidence>
<dbReference type="InterPro" id="IPR029058">
    <property type="entry name" value="AB_hydrolase_fold"/>
</dbReference>
<dbReference type="RefSeq" id="WP_005458090.1">
    <property type="nucleotide sequence ID" value="NZ_CM001440.1"/>
</dbReference>
<dbReference type="eggNOG" id="COG3208">
    <property type="taxonomic scope" value="Bacteria"/>
</dbReference>
<dbReference type="InterPro" id="IPR012223">
    <property type="entry name" value="TEII"/>
</dbReference>
<evidence type="ECO:0000313" key="3">
    <source>
        <dbReference type="EMBL" id="EHR62341.1"/>
    </source>
</evidence>
<gene>
    <name evidence="3" type="ORF">SaccyDRAFT_3512</name>
</gene>
<evidence type="ECO:0000256" key="1">
    <source>
        <dbReference type="ARBA" id="ARBA00007169"/>
    </source>
</evidence>
<name>H5XCU7_9PSEU</name>
<dbReference type="InterPro" id="IPR001031">
    <property type="entry name" value="Thioesterase"/>
</dbReference>
<reference evidence="3 4" key="1">
    <citation type="submission" date="2011-11" db="EMBL/GenBank/DDBJ databases">
        <title>The Noncontiguous Finished sequence of Saccharomonospora cyanea NA-134.</title>
        <authorList>
            <consortium name="US DOE Joint Genome Institute"/>
            <person name="Lucas S."/>
            <person name="Han J."/>
            <person name="Lapidus A."/>
            <person name="Cheng J.-F."/>
            <person name="Goodwin L."/>
            <person name="Pitluck S."/>
            <person name="Peters L."/>
            <person name="Ovchinnikova G."/>
            <person name="Lu M."/>
            <person name="Detter J.C."/>
            <person name="Han C."/>
            <person name="Tapia R."/>
            <person name="Land M."/>
            <person name="Hauser L."/>
            <person name="Kyrpides N."/>
            <person name="Ivanova N."/>
            <person name="Pagani I."/>
            <person name="Brambilla E.-M."/>
            <person name="Klenk H.-P."/>
            <person name="Woyke T."/>
        </authorList>
    </citation>
    <scope>NUCLEOTIDE SEQUENCE [LARGE SCALE GENOMIC DNA]</scope>
    <source>
        <strain evidence="3 4">NA-134</strain>
    </source>
</reference>
<organism evidence="3 4">
    <name type="scientific">Saccharomonospora cyanea NA-134</name>
    <dbReference type="NCBI Taxonomy" id="882082"/>
    <lineage>
        <taxon>Bacteria</taxon>
        <taxon>Bacillati</taxon>
        <taxon>Actinomycetota</taxon>
        <taxon>Actinomycetes</taxon>
        <taxon>Pseudonocardiales</taxon>
        <taxon>Pseudonocardiaceae</taxon>
        <taxon>Saccharomonospora</taxon>
    </lineage>
</organism>
<proteinExistence type="inferred from homology"/>
<protein>
    <submittedName>
        <fullName evidence="3">Putative thioesterase involved in non-ribosomal peptide biosynthesis</fullName>
    </submittedName>
</protein>
<dbReference type="Gene3D" id="3.40.50.1820">
    <property type="entry name" value="alpha/beta hydrolase"/>
    <property type="match status" value="1"/>
</dbReference>
<feature type="domain" description="Thioesterase" evidence="2">
    <location>
        <begin position="21"/>
        <end position="238"/>
    </location>
</feature>
<dbReference type="PANTHER" id="PTHR11487">
    <property type="entry name" value="THIOESTERASE"/>
    <property type="match status" value="1"/>
</dbReference>
<evidence type="ECO:0000313" key="4">
    <source>
        <dbReference type="Proteomes" id="UP000002791"/>
    </source>
</evidence>
<dbReference type="SUPFAM" id="SSF53474">
    <property type="entry name" value="alpha/beta-Hydrolases"/>
    <property type="match status" value="1"/>
</dbReference>